<dbReference type="Pfam" id="PF14432">
    <property type="entry name" value="DYW_deaminase"/>
    <property type="match status" value="1"/>
</dbReference>
<accession>A0A814RRS9</accession>
<sequence>MILNKDFRLRSICSDISSHFDTVQHYSELSITMKKLNDMKRYKEALTSFRRNKQNGKIISDMAINQALKSCTNMKDLAVGSDIHSRYWSRIENNSYTLASLIHFYAQMGNFRHVQHLFDVAKKKTNGIYAAMMKSEIMSEICSTLMIFVCLGYIKQCMYNEAINIFREIENPDEINFIHYFNACAGTESKETVPLIEKILSNLHTCDADNSTVLTSAFDAFIKCGNLSRAEELFSKITRNVISYGNLMKAHNKNDQAEITLDLFEQMKSDGVQPDPIIYVLVLNACANLGIISISEAISQQIPDCLLAYLYIKNALIDMWGKSARVDKAKDIFESLDHPDTIVYTSMINSYGLNGMGLLGVELFYKMPPILIAEETYVCVLQACSHTGLINEARVIFNTINQKTEKIYTAMVDCFSHAFLFDESQKLIDIYESDHMPSPTMLTALLSGARNRKDRDLAEKVFHRIEKNSSQLKNRLTSASILLSNVYAATGEIEKSSSIRDKLYRLGLRKQIGQSVTAINGKLYKFRAHDRSHPEIDKIYFELDRISKELIEHRHLYDASWITRPLYPNETIASVLCGHSERLAIAWNFVANPNTSTIQITKNLRFFGLIMLDETTRLIAYIRQCDILVGTEE</sequence>
<dbReference type="InterPro" id="IPR046960">
    <property type="entry name" value="PPR_At4g14850-like_plant"/>
</dbReference>
<dbReference type="GO" id="GO:0008270">
    <property type="term" value="F:zinc ion binding"/>
    <property type="evidence" value="ECO:0007669"/>
    <property type="project" value="InterPro"/>
</dbReference>
<protein>
    <recommendedName>
        <fullName evidence="3">DYW domain-containing protein</fullName>
    </recommendedName>
</protein>
<comment type="caution">
    <text evidence="4">The sequence shown here is derived from an EMBL/GenBank/DDBJ whole genome shotgun (WGS) entry which is preliminary data.</text>
</comment>
<dbReference type="InterPro" id="IPR046849">
    <property type="entry name" value="E2_motif"/>
</dbReference>
<feature type="domain" description="DYW" evidence="3">
    <location>
        <begin position="570"/>
        <end position="629"/>
    </location>
</feature>
<keyword evidence="1" id="KW-0677">Repeat</keyword>
<dbReference type="EMBL" id="CAJNOR010001407">
    <property type="protein sequence ID" value="CAF1137697.1"/>
    <property type="molecule type" value="Genomic_DNA"/>
</dbReference>
<gene>
    <name evidence="4" type="ORF">XAT740_LOCUS20245</name>
</gene>
<dbReference type="Pfam" id="PF13041">
    <property type="entry name" value="PPR_2"/>
    <property type="match status" value="1"/>
</dbReference>
<dbReference type="Proteomes" id="UP000663828">
    <property type="component" value="Unassembled WGS sequence"/>
</dbReference>
<dbReference type="GO" id="GO:0048731">
    <property type="term" value="P:system development"/>
    <property type="evidence" value="ECO:0007669"/>
    <property type="project" value="UniProtKB-ARBA"/>
</dbReference>
<dbReference type="InterPro" id="IPR032867">
    <property type="entry name" value="DYW_dom"/>
</dbReference>
<dbReference type="InterPro" id="IPR011990">
    <property type="entry name" value="TPR-like_helical_dom_sf"/>
</dbReference>
<dbReference type="GO" id="GO:0009451">
    <property type="term" value="P:RNA modification"/>
    <property type="evidence" value="ECO:0007669"/>
    <property type="project" value="InterPro"/>
</dbReference>
<evidence type="ECO:0000256" key="1">
    <source>
        <dbReference type="ARBA" id="ARBA00022737"/>
    </source>
</evidence>
<name>A0A814RRS9_ADIRI</name>
<dbReference type="InterPro" id="IPR002885">
    <property type="entry name" value="PPR_rpt"/>
</dbReference>
<dbReference type="NCBIfam" id="TIGR00756">
    <property type="entry name" value="PPR"/>
    <property type="match status" value="1"/>
</dbReference>
<evidence type="ECO:0000259" key="3">
    <source>
        <dbReference type="Pfam" id="PF14432"/>
    </source>
</evidence>
<evidence type="ECO:0000256" key="2">
    <source>
        <dbReference type="PROSITE-ProRule" id="PRU00708"/>
    </source>
</evidence>
<reference evidence="4" key="1">
    <citation type="submission" date="2021-02" db="EMBL/GenBank/DDBJ databases">
        <authorList>
            <person name="Nowell W R."/>
        </authorList>
    </citation>
    <scope>NUCLEOTIDE SEQUENCE</scope>
</reference>
<organism evidence="4 5">
    <name type="scientific">Adineta ricciae</name>
    <name type="common">Rotifer</name>
    <dbReference type="NCBI Taxonomy" id="249248"/>
    <lineage>
        <taxon>Eukaryota</taxon>
        <taxon>Metazoa</taxon>
        <taxon>Spiralia</taxon>
        <taxon>Gnathifera</taxon>
        <taxon>Rotifera</taxon>
        <taxon>Eurotatoria</taxon>
        <taxon>Bdelloidea</taxon>
        <taxon>Adinetida</taxon>
        <taxon>Adinetidae</taxon>
        <taxon>Adineta</taxon>
    </lineage>
</organism>
<evidence type="ECO:0000313" key="5">
    <source>
        <dbReference type="Proteomes" id="UP000663828"/>
    </source>
</evidence>
<dbReference type="PROSITE" id="PS51375">
    <property type="entry name" value="PPR"/>
    <property type="match status" value="1"/>
</dbReference>
<dbReference type="Gene3D" id="1.25.40.10">
    <property type="entry name" value="Tetratricopeptide repeat domain"/>
    <property type="match status" value="3"/>
</dbReference>
<dbReference type="Pfam" id="PF20430">
    <property type="entry name" value="Eplus_motif"/>
    <property type="match status" value="1"/>
</dbReference>
<dbReference type="PANTHER" id="PTHR47926:SF347">
    <property type="entry name" value="PENTATRICOPEPTIDE REPEAT-CONTAINING PROTEIN"/>
    <property type="match status" value="1"/>
</dbReference>
<feature type="repeat" description="PPR" evidence="2">
    <location>
        <begin position="240"/>
        <end position="274"/>
    </location>
</feature>
<evidence type="ECO:0000313" key="4">
    <source>
        <dbReference type="EMBL" id="CAF1137697.1"/>
    </source>
</evidence>
<keyword evidence="5" id="KW-1185">Reference proteome</keyword>
<dbReference type="GO" id="GO:0003723">
    <property type="term" value="F:RNA binding"/>
    <property type="evidence" value="ECO:0007669"/>
    <property type="project" value="InterPro"/>
</dbReference>
<dbReference type="Pfam" id="PF01535">
    <property type="entry name" value="PPR"/>
    <property type="match status" value="1"/>
</dbReference>
<dbReference type="FunFam" id="1.25.40.10:FF:000158">
    <property type="entry name" value="pentatricopeptide repeat-containing protein At2g33680"/>
    <property type="match status" value="1"/>
</dbReference>
<dbReference type="AlphaFoldDB" id="A0A814RRS9"/>
<dbReference type="PANTHER" id="PTHR47926">
    <property type="entry name" value="PENTATRICOPEPTIDE REPEAT-CONTAINING PROTEIN"/>
    <property type="match status" value="1"/>
</dbReference>
<proteinExistence type="predicted"/>